<keyword evidence="1" id="KW-0472">Membrane</keyword>
<protein>
    <recommendedName>
        <fullName evidence="4">Tellurium resistance protein</fullName>
    </recommendedName>
</protein>
<name>A0A0P1FL21_THAGE</name>
<proteinExistence type="predicted"/>
<keyword evidence="1" id="KW-1133">Transmembrane helix</keyword>
<keyword evidence="3" id="KW-1185">Reference proteome</keyword>
<dbReference type="RefSeq" id="WP_058264452.1">
    <property type="nucleotide sequence ID" value="NZ_CYSA01000028.1"/>
</dbReference>
<feature type="transmembrane region" description="Helical" evidence="1">
    <location>
        <begin position="65"/>
        <end position="85"/>
    </location>
</feature>
<dbReference type="NCBIfam" id="NF033773">
    <property type="entry name" value="tellur_TrgA"/>
    <property type="match status" value="1"/>
</dbReference>
<dbReference type="AlphaFoldDB" id="A0A0P1FL21"/>
<evidence type="ECO:0008006" key="4">
    <source>
        <dbReference type="Google" id="ProtNLM"/>
    </source>
</evidence>
<evidence type="ECO:0000313" key="2">
    <source>
        <dbReference type="EMBL" id="CUH68796.1"/>
    </source>
</evidence>
<feature type="transmembrane region" description="Helical" evidence="1">
    <location>
        <begin position="33"/>
        <end position="53"/>
    </location>
</feature>
<keyword evidence="1" id="KW-0812">Transmembrane</keyword>
<dbReference type="STRING" id="53501.SAMN04488043_106270"/>
<dbReference type="Proteomes" id="UP000051587">
    <property type="component" value="Unassembled WGS sequence"/>
</dbReference>
<organism evidence="2 3">
    <name type="scientific">Thalassovita gelatinovora</name>
    <name type="common">Thalassobius gelatinovorus</name>
    <dbReference type="NCBI Taxonomy" id="53501"/>
    <lineage>
        <taxon>Bacteria</taxon>
        <taxon>Pseudomonadati</taxon>
        <taxon>Pseudomonadota</taxon>
        <taxon>Alphaproteobacteria</taxon>
        <taxon>Rhodobacterales</taxon>
        <taxon>Roseobacteraceae</taxon>
        <taxon>Thalassovita</taxon>
    </lineage>
</organism>
<dbReference type="EMBL" id="CYSA01000028">
    <property type="protein sequence ID" value="CUH68796.1"/>
    <property type="molecule type" value="Genomic_DNA"/>
</dbReference>
<feature type="transmembrane region" description="Helical" evidence="1">
    <location>
        <begin position="123"/>
        <end position="145"/>
    </location>
</feature>
<reference evidence="2 3" key="1">
    <citation type="submission" date="2015-09" db="EMBL/GenBank/DDBJ databases">
        <authorList>
            <consortium name="Swine Surveillance"/>
        </authorList>
    </citation>
    <scope>NUCLEOTIDE SEQUENCE [LARGE SCALE GENOMIC DNA]</scope>
    <source>
        <strain evidence="2 3">CECT 4357</strain>
    </source>
</reference>
<accession>A0A0P1FL21</accession>
<dbReference type="InterPro" id="IPR047784">
    <property type="entry name" value="TrgA"/>
</dbReference>
<evidence type="ECO:0000256" key="1">
    <source>
        <dbReference type="SAM" id="Phobius"/>
    </source>
</evidence>
<evidence type="ECO:0000313" key="3">
    <source>
        <dbReference type="Proteomes" id="UP000051587"/>
    </source>
</evidence>
<dbReference type="OrthoDB" id="7869508at2"/>
<gene>
    <name evidence="2" type="ORF">TG4357_03809</name>
</gene>
<sequence>MLTAARLFSATLMAALCWVVSDMLRPLMPESTVFGWFNYVNTALGLIIGWRMIGAKAGAGLVSAISNGITAIVGLVFFGLFVHALNEMLRLSMRRAYQDPLQGIEDMFRIGAEYGALVLNPNIALILIAGGVAIAIITEVINSVWR</sequence>